<dbReference type="EMBL" id="MT144647">
    <property type="protein sequence ID" value="QJH96309.1"/>
    <property type="molecule type" value="Genomic_DNA"/>
</dbReference>
<dbReference type="EMBL" id="MT144070">
    <property type="protein sequence ID" value="QJA48091.1"/>
    <property type="molecule type" value="Genomic_DNA"/>
</dbReference>
<sequence>MKNKIIAILSALIVLLGGGVAYNQLGSGFNENTVTLMGSSSDLVSVPNSGVEGNSTTTDSGTSVLDGGYTIQQLVNTGGIREVKLNISAVGGTATSTGYLQVMGSNDGTNYYKLSTSTDPYTKLATTTIAIKQKAFVFVPGTATTTISIPIQIDGYRFTRFILWGDNLSTDSNDGIQAWITATLIEDYK</sequence>
<proteinExistence type="predicted"/>
<organism evidence="1">
    <name type="scientific">viral metagenome</name>
    <dbReference type="NCBI Taxonomy" id="1070528"/>
    <lineage>
        <taxon>unclassified sequences</taxon>
        <taxon>metagenomes</taxon>
        <taxon>organismal metagenomes</taxon>
    </lineage>
</organism>
<protein>
    <submittedName>
        <fullName evidence="1">Uncharacterized protein</fullName>
    </submittedName>
</protein>
<reference evidence="1" key="1">
    <citation type="submission" date="2020-03" db="EMBL/GenBank/DDBJ databases">
        <title>The deep terrestrial virosphere.</title>
        <authorList>
            <person name="Holmfeldt K."/>
            <person name="Nilsson E."/>
            <person name="Simone D."/>
            <person name="Lopez-Fernandez M."/>
            <person name="Wu X."/>
            <person name="de Brujin I."/>
            <person name="Lundin D."/>
            <person name="Andersson A."/>
            <person name="Bertilsson S."/>
            <person name="Dopson M."/>
        </authorList>
    </citation>
    <scope>NUCLEOTIDE SEQUENCE</scope>
    <source>
        <strain evidence="1">TM448A00831</strain>
        <strain evidence="2">TM448B00682</strain>
    </source>
</reference>
<dbReference type="AlphaFoldDB" id="A0A6H1ZKX8"/>
<accession>A0A6H1ZKX8</accession>
<evidence type="ECO:0000313" key="2">
    <source>
        <dbReference type="EMBL" id="QJH96309.1"/>
    </source>
</evidence>
<gene>
    <name evidence="1" type="ORF">TM448A00831_0022</name>
    <name evidence="2" type="ORF">TM448B00682_0003</name>
</gene>
<name>A0A6H1ZKX8_9ZZZZ</name>
<evidence type="ECO:0000313" key="1">
    <source>
        <dbReference type="EMBL" id="QJA48091.1"/>
    </source>
</evidence>